<accession>A0A7J6KYL7</accession>
<dbReference type="OrthoDB" id="10530272at2759"/>
<evidence type="ECO:0000313" key="3">
    <source>
        <dbReference type="Proteomes" id="UP000570595"/>
    </source>
</evidence>
<evidence type="ECO:0000313" key="2">
    <source>
        <dbReference type="EMBL" id="KAF4651994.1"/>
    </source>
</evidence>
<sequence length="520" mass="57371">MVYCPLVRFHSGRYARQPHDGQQSRYCVSTSTPKDDTPEDWASTLAAIVVSENALAELGPMKLSLTLQSCTRSQYFRSQSGWPTVDKAFSAVAACLVVPANLQKFNSQDLVLTLKAIERFMKERSHRQRRKEHRMSSESSPVLPQDHSIEACSNILSSLRGKLSYRTPLREFGMTLSSIVSIEPLRNNEITKDIIAHILACIKEGHRNRSLVSSSAKLGEEAFGQGLANVAMALAKLRFEDAAFMNILADIVGDSVERLSLIDIGQISFAFGKLHIESSDAVFAMFGHIAERVADEEESLSKHLPTACSLLYAMHRLGLECPEFSNMVAAILLPAVDLLDGNQLLLILPACRRLSGPGQDSSEGSNVSCGRLYRSAGRAFAKRAPLLPVGILIQGCASIHPSDLEDIAQQLRHRGNATWVYHARYGVSIILALFRNIMEAEGQQTNPGPETTELIREICRHFVKDPRLMSELTADHREVSATDVTTLVVLSGIGRPEECPASKYDGLSPVVIIMCRRFRN</sequence>
<dbReference type="AlphaFoldDB" id="A0A7J6KYL7"/>
<feature type="compositionally biased region" description="Basic residues" evidence="1">
    <location>
        <begin position="124"/>
        <end position="133"/>
    </location>
</feature>
<organism evidence="2 3">
    <name type="scientific">Perkinsus olseni</name>
    <name type="common">Perkinsus atlanticus</name>
    <dbReference type="NCBI Taxonomy" id="32597"/>
    <lineage>
        <taxon>Eukaryota</taxon>
        <taxon>Sar</taxon>
        <taxon>Alveolata</taxon>
        <taxon>Perkinsozoa</taxon>
        <taxon>Perkinsea</taxon>
        <taxon>Perkinsida</taxon>
        <taxon>Perkinsidae</taxon>
        <taxon>Perkinsus</taxon>
    </lineage>
</organism>
<gene>
    <name evidence="2" type="ORF">FOZ61_010003</name>
</gene>
<name>A0A7J6KYL7_PEROL</name>
<proteinExistence type="predicted"/>
<reference evidence="2 3" key="1">
    <citation type="submission" date="2020-04" db="EMBL/GenBank/DDBJ databases">
        <title>Perkinsus olseni comparative genomics.</title>
        <authorList>
            <person name="Bogema D.R."/>
        </authorList>
    </citation>
    <scope>NUCLEOTIDE SEQUENCE [LARGE SCALE GENOMIC DNA]</scope>
    <source>
        <strain evidence="2">ATCC PRA-179</strain>
    </source>
</reference>
<comment type="caution">
    <text evidence="2">The sequence shown here is derived from an EMBL/GenBank/DDBJ whole genome shotgun (WGS) entry which is preliminary data.</text>
</comment>
<dbReference type="Proteomes" id="UP000570595">
    <property type="component" value="Unassembled WGS sequence"/>
</dbReference>
<feature type="region of interest" description="Disordered" evidence="1">
    <location>
        <begin position="124"/>
        <end position="144"/>
    </location>
</feature>
<evidence type="ECO:0000256" key="1">
    <source>
        <dbReference type="SAM" id="MobiDB-lite"/>
    </source>
</evidence>
<protein>
    <submittedName>
        <fullName evidence="2">Uncharacterized protein</fullName>
    </submittedName>
</protein>
<dbReference type="EMBL" id="JABAHT010000773">
    <property type="protein sequence ID" value="KAF4651994.1"/>
    <property type="molecule type" value="Genomic_DNA"/>
</dbReference>